<dbReference type="GO" id="GO:0005762">
    <property type="term" value="C:mitochondrial large ribosomal subunit"/>
    <property type="evidence" value="ECO:0007669"/>
    <property type="project" value="TreeGrafter"/>
</dbReference>
<keyword evidence="2" id="KW-0689">Ribosomal protein</keyword>
<organism evidence="7 8">
    <name type="scientific">Chlorella sorokiniana</name>
    <name type="common">Freshwater green alga</name>
    <dbReference type="NCBI Taxonomy" id="3076"/>
    <lineage>
        <taxon>Eukaryota</taxon>
        <taxon>Viridiplantae</taxon>
        <taxon>Chlorophyta</taxon>
        <taxon>core chlorophytes</taxon>
        <taxon>Trebouxiophyceae</taxon>
        <taxon>Chlorellales</taxon>
        <taxon>Chlorellaceae</taxon>
        <taxon>Chlorella clade</taxon>
        <taxon>Chlorella</taxon>
    </lineage>
</organism>
<accession>A0A2P6TNR4</accession>
<evidence type="ECO:0000256" key="1">
    <source>
        <dbReference type="ARBA" id="ARBA00007320"/>
    </source>
</evidence>
<feature type="region of interest" description="Disordered" evidence="4">
    <location>
        <begin position="244"/>
        <end position="276"/>
    </location>
</feature>
<dbReference type="InterPro" id="IPR036227">
    <property type="entry name" value="Ribosomal_uL15/eL18_sf"/>
</dbReference>
<keyword evidence="5" id="KW-0732">Signal</keyword>
<evidence type="ECO:0000256" key="2">
    <source>
        <dbReference type="ARBA" id="ARBA00022980"/>
    </source>
</evidence>
<dbReference type="InterPro" id="IPR005749">
    <property type="entry name" value="Ribosomal_uL15_bac-type"/>
</dbReference>
<dbReference type="GO" id="GO:0006412">
    <property type="term" value="P:translation"/>
    <property type="evidence" value="ECO:0007669"/>
    <property type="project" value="InterPro"/>
</dbReference>
<evidence type="ECO:0000313" key="8">
    <source>
        <dbReference type="Proteomes" id="UP000239899"/>
    </source>
</evidence>
<keyword evidence="8" id="KW-1185">Reference proteome</keyword>
<gene>
    <name evidence="7" type="ORF">C2E21_5632</name>
</gene>
<dbReference type="SUPFAM" id="SSF52080">
    <property type="entry name" value="Ribosomal proteins L15p and L18e"/>
    <property type="match status" value="1"/>
</dbReference>
<keyword evidence="3" id="KW-0687">Ribonucleoprotein</keyword>
<feature type="signal peptide" evidence="5">
    <location>
        <begin position="1"/>
        <end position="20"/>
    </location>
</feature>
<feature type="region of interest" description="Disordered" evidence="4">
    <location>
        <begin position="79"/>
        <end position="122"/>
    </location>
</feature>
<evidence type="ECO:0000259" key="6">
    <source>
        <dbReference type="Pfam" id="PF00828"/>
    </source>
</evidence>
<proteinExistence type="inferred from homology"/>
<dbReference type="OrthoDB" id="361383at2759"/>
<name>A0A2P6TNR4_CHLSO</name>
<evidence type="ECO:0000313" key="7">
    <source>
        <dbReference type="EMBL" id="PRW50949.1"/>
    </source>
</evidence>
<dbReference type="InterPro" id="IPR030878">
    <property type="entry name" value="Ribosomal_uL15"/>
</dbReference>
<dbReference type="Gene3D" id="3.100.10.10">
    <property type="match status" value="1"/>
</dbReference>
<sequence length="276" mass="29396">MQRRASLLVSLARAWSGTAAASGLGSLAALPAPSSSSAAASPVLAALQAAGRRWLTAGPVAQAAEREFITLNALADNPGATHAPKRVGRGIGSGLGKTSGRGHKGQKARNGRKPRLGFEGGQTPLRLRVPLRGFHNPHGRWYRPLNLDTLQQWVLDGRLPKDRVITMKDLRDSNCVGRKMGWGVRLLGRGAGRFSQPVHLQVSGVSDSARAAIEKAGGSVTTVYYNQLGLRALVKPDWFAAKGRQLPRPARPPPKLEGRFDQVGELPPRTEITAAA</sequence>
<feature type="compositionally biased region" description="Gly residues" evidence="4">
    <location>
        <begin position="89"/>
        <end position="99"/>
    </location>
</feature>
<dbReference type="EMBL" id="LHPG02000010">
    <property type="protein sequence ID" value="PRW50949.1"/>
    <property type="molecule type" value="Genomic_DNA"/>
</dbReference>
<dbReference type="HAMAP" id="MF_01341">
    <property type="entry name" value="Ribosomal_uL15"/>
    <property type="match status" value="1"/>
</dbReference>
<dbReference type="PANTHER" id="PTHR12934">
    <property type="entry name" value="50S RIBOSOMAL PROTEIN L15"/>
    <property type="match status" value="1"/>
</dbReference>
<reference evidence="7 8" key="1">
    <citation type="journal article" date="2018" name="Plant J.">
        <title>Genome sequences of Chlorella sorokiniana UTEX 1602 and Micractinium conductrix SAG 241.80: implications to maltose excretion by a green alga.</title>
        <authorList>
            <person name="Arriola M.B."/>
            <person name="Velmurugan N."/>
            <person name="Zhang Y."/>
            <person name="Plunkett M.H."/>
            <person name="Hondzo H."/>
            <person name="Barney B.M."/>
        </authorList>
    </citation>
    <scope>NUCLEOTIDE SEQUENCE [LARGE SCALE GENOMIC DNA]</scope>
    <source>
        <strain evidence="8">UTEX 1602</strain>
    </source>
</reference>
<dbReference type="Pfam" id="PF00828">
    <property type="entry name" value="Ribosomal_L27A"/>
    <property type="match status" value="1"/>
</dbReference>
<dbReference type="GO" id="GO:0003735">
    <property type="term" value="F:structural constituent of ribosome"/>
    <property type="evidence" value="ECO:0007669"/>
    <property type="project" value="InterPro"/>
</dbReference>
<comment type="similarity">
    <text evidence="1">Belongs to the universal ribosomal protein uL15 family.</text>
</comment>
<feature type="compositionally biased region" description="Basic residues" evidence="4">
    <location>
        <begin position="100"/>
        <end position="115"/>
    </location>
</feature>
<dbReference type="InterPro" id="IPR021131">
    <property type="entry name" value="Ribosomal_uL15/eL18"/>
</dbReference>
<feature type="chain" id="PRO_5015170432" evidence="5">
    <location>
        <begin position="21"/>
        <end position="276"/>
    </location>
</feature>
<evidence type="ECO:0000256" key="5">
    <source>
        <dbReference type="SAM" id="SignalP"/>
    </source>
</evidence>
<comment type="caution">
    <text evidence="7">The sequence shown here is derived from an EMBL/GenBank/DDBJ whole genome shotgun (WGS) entry which is preliminary data.</text>
</comment>
<feature type="domain" description="Large ribosomal subunit protein uL15/eL18" evidence="6">
    <location>
        <begin position="144"/>
        <end position="221"/>
    </location>
</feature>
<dbReference type="NCBIfam" id="TIGR01071">
    <property type="entry name" value="rplO_bact"/>
    <property type="match status" value="1"/>
</dbReference>
<evidence type="ECO:0000256" key="4">
    <source>
        <dbReference type="SAM" id="MobiDB-lite"/>
    </source>
</evidence>
<dbReference type="PANTHER" id="PTHR12934:SF11">
    <property type="entry name" value="LARGE RIBOSOMAL SUBUNIT PROTEIN UL15M"/>
    <property type="match status" value="1"/>
</dbReference>
<protein>
    <submittedName>
        <fullName evidence="7">50S ribosomal L15 isoform B</fullName>
    </submittedName>
</protein>
<evidence type="ECO:0000256" key="3">
    <source>
        <dbReference type="ARBA" id="ARBA00023274"/>
    </source>
</evidence>
<dbReference type="Proteomes" id="UP000239899">
    <property type="component" value="Unassembled WGS sequence"/>
</dbReference>
<dbReference type="AlphaFoldDB" id="A0A2P6TNR4"/>